<dbReference type="Proteomes" id="UP000621454">
    <property type="component" value="Unassembled WGS sequence"/>
</dbReference>
<protein>
    <recommendedName>
        <fullName evidence="6">C4-type zinc ribbon domain-containing protein</fullName>
    </recommendedName>
</protein>
<evidence type="ECO:0000313" key="5">
    <source>
        <dbReference type="Proteomes" id="UP000621454"/>
    </source>
</evidence>
<evidence type="ECO:0008006" key="6">
    <source>
        <dbReference type="Google" id="ProtNLM"/>
    </source>
</evidence>
<comment type="caution">
    <text evidence="4">The sequence shown here is derived from an EMBL/GenBank/DDBJ whole genome shotgun (WGS) entry which is preliminary data.</text>
</comment>
<evidence type="ECO:0000256" key="1">
    <source>
        <dbReference type="SAM" id="Coils"/>
    </source>
</evidence>
<reference evidence="4" key="2">
    <citation type="submission" date="2020-09" db="EMBL/GenBank/DDBJ databases">
        <authorList>
            <person name="Sun Q."/>
            <person name="Zhou Y."/>
        </authorList>
    </citation>
    <scope>NUCLEOTIDE SEQUENCE</scope>
    <source>
        <strain evidence="4">CGMCC 1.12827</strain>
    </source>
</reference>
<dbReference type="PANTHER" id="PTHR39082">
    <property type="entry name" value="PHOSPHOLIPASE C-BETA-2-RELATED"/>
    <property type="match status" value="1"/>
</dbReference>
<dbReference type="InterPro" id="IPR003743">
    <property type="entry name" value="Zf-RING_7"/>
</dbReference>
<dbReference type="EMBL" id="BMGC01000002">
    <property type="protein sequence ID" value="GGB18545.1"/>
    <property type="molecule type" value="Genomic_DNA"/>
</dbReference>
<proteinExistence type="predicted"/>
<dbReference type="AlphaFoldDB" id="A0A916WN86"/>
<reference evidence="4" key="1">
    <citation type="journal article" date="2014" name="Int. J. Syst. Evol. Microbiol.">
        <title>Complete genome sequence of Corynebacterium casei LMG S-19264T (=DSM 44701T), isolated from a smear-ripened cheese.</title>
        <authorList>
            <consortium name="US DOE Joint Genome Institute (JGI-PGF)"/>
            <person name="Walter F."/>
            <person name="Albersmeier A."/>
            <person name="Kalinowski J."/>
            <person name="Ruckert C."/>
        </authorList>
    </citation>
    <scope>NUCLEOTIDE SEQUENCE</scope>
    <source>
        <strain evidence="4">CGMCC 1.12827</strain>
    </source>
</reference>
<evidence type="ECO:0000313" key="4">
    <source>
        <dbReference type="EMBL" id="GGB18545.1"/>
    </source>
</evidence>
<feature type="domain" description="C4-type zinc ribbon" evidence="2">
    <location>
        <begin position="203"/>
        <end position="237"/>
    </location>
</feature>
<keyword evidence="1" id="KW-0175">Coiled coil</keyword>
<feature type="coiled-coil region" evidence="1">
    <location>
        <begin position="51"/>
        <end position="158"/>
    </location>
</feature>
<dbReference type="RefSeq" id="WP_229742083.1">
    <property type="nucleotide sequence ID" value="NZ_BMGC01000002.1"/>
</dbReference>
<dbReference type="InterPro" id="IPR052376">
    <property type="entry name" value="Oxidative_Scav/Glycosyltrans"/>
</dbReference>
<dbReference type="PANTHER" id="PTHR39082:SF1">
    <property type="entry name" value="SCAVENGER RECEPTOR CLASS A MEMBER 3"/>
    <property type="match status" value="1"/>
</dbReference>
<evidence type="ECO:0000259" key="3">
    <source>
        <dbReference type="Pfam" id="PF24481"/>
    </source>
</evidence>
<dbReference type="Pfam" id="PF24481">
    <property type="entry name" value="CT398_CC"/>
    <property type="match status" value="1"/>
</dbReference>
<organism evidence="4 5">
    <name type="scientific">Gordonia jinhuaensis</name>
    <dbReference type="NCBI Taxonomy" id="1517702"/>
    <lineage>
        <taxon>Bacteria</taxon>
        <taxon>Bacillati</taxon>
        <taxon>Actinomycetota</taxon>
        <taxon>Actinomycetes</taxon>
        <taxon>Mycobacteriales</taxon>
        <taxon>Gordoniaceae</taxon>
        <taxon>Gordonia</taxon>
    </lineage>
</organism>
<dbReference type="Gene3D" id="1.10.287.1490">
    <property type="match status" value="1"/>
</dbReference>
<feature type="domain" description="CT398-like coiled coil hairpin" evidence="3">
    <location>
        <begin position="14"/>
        <end position="190"/>
    </location>
</feature>
<keyword evidence="5" id="KW-1185">Reference proteome</keyword>
<name>A0A916WN86_9ACTN</name>
<gene>
    <name evidence="4" type="ORF">GCM10011489_03330</name>
</gene>
<sequence>MKAAPADQRLLLVVADIDAQLAQVRHRVAHLPEDAELTRLTGELSGQRDAQVRAEISVEDAQRESSRLEAEITLMGQRIERDSDLLAGGGLAPKALAELQHEVTSLGRRRDILEDELLSLMEQQEAIDVDQQRAREFGDRVQKEIDEVTAKRDTARREAADRETDLLARREKAASDVPPDLLAVYDRVHAGGRTGAARLVGARCGGCGIEFDRGTYSKVSSAPADDVVRCEECGAILVRGGQ</sequence>
<accession>A0A916WN86</accession>
<evidence type="ECO:0000259" key="2">
    <source>
        <dbReference type="Pfam" id="PF02591"/>
    </source>
</evidence>
<dbReference type="InterPro" id="IPR056003">
    <property type="entry name" value="CT398_CC_hairpin"/>
</dbReference>
<dbReference type="Pfam" id="PF02591">
    <property type="entry name" value="Zn_ribbon_9"/>
    <property type="match status" value="1"/>
</dbReference>